<accession>A0AAD8XWP3</accession>
<evidence type="ECO:0000313" key="2">
    <source>
        <dbReference type="EMBL" id="KAK1734870.1"/>
    </source>
</evidence>
<evidence type="ECO:0000256" key="1">
    <source>
        <dbReference type="SAM" id="MobiDB-lite"/>
    </source>
</evidence>
<evidence type="ECO:0000313" key="3">
    <source>
        <dbReference type="Proteomes" id="UP001224775"/>
    </source>
</evidence>
<keyword evidence="3" id="KW-1185">Reference proteome</keyword>
<dbReference type="Gene3D" id="1.10.238.10">
    <property type="entry name" value="EF-hand"/>
    <property type="match status" value="1"/>
</dbReference>
<dbReference type="Proteomes" id="UP001224775">
    <property type="component" value="Unassembled WGS sequence"/>
</dbReference>
<comment type="caution">
    <text evidence="2">The sequence shown here is derived from an EMBL/GenBank/DDBJ whole genome shotgun (WGS) entry which is preliminary data.</text>
</comment>
<dbReference type="PANTHER" id="PTHR36044:SF1">
    <property type="entry name" value="HEME BINDING PROTEIN"/>
    <property type="match status" value="1"/>
</dbReference>
<protein>
    <submittedName>
        <fullName evidence="2">Uncharacterized protein</fullName>
    </submittedName>
</protein>
<dbReference type="AlphaFoldDB" id="A0AAD8XWP3"/>
<dbReference type="EMBL" id="JATAAI010000036">
    <property type="protein sequence ID" value="KAK1734870.1"/>
    <property type="molecule type" value="Genomic_DNA"/>
</dbReference>
<name>A0AAD8XWP3_9STRA</name>
<sequence>MPAGAKMRDAVASKEVLILMYDNLESLQACFEKFAQMKSEDGSISLSEFSVFAMSAGFCGEKTNKGVTVTPKDIRQIFSASKNDRPEEVEENNGENVSHYEVMSFSEFVEAIARLGNSDEEHEELSYYECIKLAVEKACSIGYEEDIVPSILPTLFVFNDIMTLRGKRVAEDNNYEVNTTIEYSFRLQAQTMAMASNTTHAAKIDATKVNAAPAMIEAAPLGAGVEEEALHSVASMFQMGEKATFFNMGGCPLSEAVNCDAVPEGCAPYAVDIGAHWELKTTERGVMYGPNEATGNDLIANKDDEFAVGPYCRVDDNFGTSPGNEWSGAWDFTGNATDGAEGYYIFETSRSLTTPSPETDVQLTPGTEVNFGTAAGWTDAGHVVTGCSEDWVGLRLVDENGDATPVFDDVGGEEESAEPMPMESGTDGMETASSSTPAPAAQPLSLPALHLLSLHLSLLHVLCLRPSPSFELEDGMNTR</sequence>
<organism evidence="2 3">
    <name type="scientific">Skeletonema marinoi</name>
    <dbReference type="NCBI Taxonomy" id="267567"/>
    <lineage>
        <taxon>Eukaryota</taxon>
        <taxon>Sar</taxon>
        <taxon>Stramenopiles</taxon>
        <taxon>Ochrophyta</taxon>
        <taxon>Bacillariophyta</taxon>
        <taxon>Coscinodiscophyceae</taxon>
        <taxon>Thalassiosirophycidae</taxon>
        <taxon>Thalassiosirales</taxon>
        <taxon>Skeletonemataceae</taxon>
        <taxon>Skeletonema</taxon>
        <taxon>Skeletonema marinoi-dohrnii complex</taxon>
    </lineage>
</organism>
<feature type="region of interest" description="Disordered" evidence="1">
    <location>
        <begin position="405"/>
        <end position="440"/>
    </location>
</feature>
<dbReference type="PANTHER" id="PTHR36044">
    <property type="entry name" value="HEME BINDING PROTEIN"/>
    <property type="match status" value="1"/>
</dbReference>
<proteinExistence type="predicted"/>
<reference evidence="2" key="1">
    <citation type="submission" date="2023-06" db="EMBL/GenBank/DDBJ databases">
        <title>Survivors Of The Sea: Transcriptome response of Skeletonema marinoi to long-term dormancy.</title>
        <authorList>
            <person name="Pinder M.I.M."/>
            <person name="Kourtchenko O."/>
            <person name="Robertson E.K."/>
            <person name="Larsson T."/>
            <person name="Maumus F."/>
            <person name="Osuna-Cruz C.M."/>
            <person name="Vancaester E."/>
            <person name="Stenow R."/>
            <person name="Vandepoele K."/>
            <person name="Ploug H."/>
            <person name="Bruchert V."/>
            <person name="Godhe A."/>
            <person name="Topel M."/>
        </authorList>
    </citation>
    <scope>NUCLEOTIDE SEQUENCE</scope>
    <source>
        <strain evidence="2">R05AC</strain>
    </source>
</reference>
<gene>
    <name evidence="2" type="ORF">QTG54_014330</name>
</gene>